<dbReference type="AlphaFoldDB" id="A0A067MN63"/>
<protein>
    <recommendedName>
        <fullName evidence="2">Protein kinase domain-containing protein</fullName>
    </recommendedName>
</protein>
<gene>
    <name evidence="3" type="ORF">BOTBODRAFT_33899</name>
</gene>
<dbReference type="HOGENOM" id="CLU_000288_7_18_1"/>
<dbReference type="GO" id="GO:0004674">
    <property type="term" value="F:protein serine/threonine kinase activity"/>
    <property type="evidence" value="ECO:0007669"/>
    <property type="project" value="TreeGrafter"/>
</dbReference>
<dbReference type="InterPro" id="IPR000719">
    <property type="entry name" value="Prot_kinase_dom"/>
</dbReference>
<dbReference type="PROSITE" id="PS50011">
    <property type="entry name" value="PROTEIN_KINASE_DOM"/>
    <property type="match status" value="1"/>
</dbReference>
<dbReference type="Proteomes" id="UP000027195">
    <property type="component" value="Unassembled WGS sequence"/>
</dbReference>
<dbReference type="SUPFAM" id="SSF56112">
    <property type="entry name" value="Protein kinase-like (PK-like)"/>
    <property type="match status" value="1"/>
</dbReference>
<dbReference type="Pfam" id="PF07714">
    <property type="entry name" value="PK_Tyr_Ser-Thr"/>
    <property type="match status" value="1"/>
</dbReference>
<evidence type="ECO:0000313" key="3">
    <source>
        <dbReference type="EMBL" id="KDQ13016.1"/>
    </source>
</evidence>
<evidence type="ECO:0000259" key="2">
    <source>
        <dbReference type="PROSITE" id="PS50011"/>
    </source>
</evidence>
<dbReference type="InterPro" id="IPR051681">
    <property type="entry name" value="Ser/Thr_Kinases-Pseudokinases"/>
</dbReference>
<dbReference type="EMBL" id="KL198046">
    <property type="protein sequence ID" value="KDQ13016.1"/>
    <property type="molecule type" value="Genomic_DNA"/>
</dbReference>
<dbReference type="GO" id="GO:0005524">
    <property type="term" value="F:ATP binding"/>
    <property type="evidence" value="ECO:0007669"/>
    <property type="project" value="InterPro"/>
</dbReference>
<dbReference type="InterPro" id="IPR001245">
    <property type="entry name" value="Ser-Thr/Tyr_kinase_cat_dom"/>
</dbReference>
<dbReference type="PANTHER" id="PTHR44329">
    <property type="entry name" value="SERINE/THREONINE-PROTEIN KINASE TNNI3K-RELATED"/>
    <property type="match status" value="1"/>
</dbReference>
<dbReference type="OrthoDB" id="1668230at2759"/>
<proteinExistence type="predicted"/>
<name>A0A067MN63_BOTB1</name>
<feature type="domain" description="Protein kinase" evidence="2">
    <location>
        <begin position="102"/>
        <end position="372"/>
    </location>
</feature>
<dbReference type="InParanoid" id="A0A067MN63"/>
<accession>A0A067MN63</accession>
<feature type="region of interest" description="Disordered" evidence="1">
    <location>
        <begin position="1"/>
        <end position="20"/>
    </location>
</feature>
<keyword evidence="4" id="KW-1185">Reference proteome</keyword>
<sequence length="389" mass="42120">MVTCPSSQSAPVTPSPSSTLSPDACLRLLLGDLSMLSTLLGVGTGVVLQEGVSSLIAQMREAMHTTPESERGLHIGFLLMLYAYTGAYPCDNGLSSFEVAIPEPLKTEGSGAFGTCIRGVFLGTQQVVLKSLYSDDKAKVAERLRREATLWKQLRHPRILRFIGLHTAGDITYMVSPWMENGHATAYVTNHPDMNCLNLLLQIAEGLQYLHNSGIVHGDVRGPNILISTSGDACIADFGLSNALADFNPQLYSTLWHTGGNPRWVAPELMITLEPGTATRRPLRTKESDVFSFGRVIVELTTACAPFAEVGSDYDIPSKVKAGEIPMRPVGEAVAARGLVDDVWNLAQECWSYDPASRPTATEVFQRLQSVARNCVPARSTSDQGLLLT</sequence>
<dbReference type="InterPro" id="IPR011009">
    <property type="entry name" value="Kinase-like_dom_sf"/>
</dbReference>
<evidence type="ECO:0000313" key="4">
    <source>
        <dbReference type="Proteomes" id="UP000027195"/>
    </source>
</evidence>
<reference evidence="4" key="1">
    <citation type="journal article" date="2014" name="Proc. Natl. Acad. Sci. U.S.A.">
        <title>Extensive sampling of basidiomycete genomes demonstrates inadequacy of the white-rot/brown-rot paradigm for wood decay fungi.</title>
        <authorList>
            <person name="Riley R."/>
            <person name="Salamov A.A."/>
            <person name="Brown D.W."/>
            <person name="Nagy L.G."/>
            <person name="Floudas D."/>
            <person name="Held B.W."/>
            <person name="Levasseur A."/>
            <person name="Lombard V."/>
            <person name="Morin E."/>
            <person name="Otillar R."/>
            <person name="Lindquist E.A."/>
            <person name="Sun H."/>
            <person name="LaButti K.M."/>
            <person name="Schmutz J."/>
            <person name="Jabbour D."/>
            <person name="Luo H."/>
            <person name="Baker S.E."/>
            <person name="Pisabarro A.G."/>
            <person name="Walton J.D."/>
            <person name="Blanchette R.A."/>
            <person name="Henrissat B."/>
            <person name="Martin F."/>
            <person name="Cullen D."/>
            <person name="Hibbett D.S."/>
            <person name="Grigoriev I.V."/>
        </authorList>
    </citation>
    <scope>NUCLEOTIDE SEQUENCE [LARGE SCALE GENOMIC DNA]</scope>
    <source>
        <strain evidence="4">FD-172 SS1</strain>
    </source>
</reference>
<dbReference type="Gene3D" id="1.10.510.10">
    <property type="entry name" value="Transferase(Phosphotransferase) domain 1"/>
    <property type="match status" value="1"/>
</dbReference>
<organism evidence="3 4">
    <name type="scientific">Botryobasidium botryosum (strain FD-172 SS1)</name>
    <dbReference type="NCBI Taxonomy" id="930990"/>
    <lineage>
        <taxon>Eukaryota</taxon>
        <taxon>Fungi</taxon>
        <taxon>Dikarya</taxon>
        <taxon>Basidiomycota</taxon>
        <taxon>Agaricomycotina</taxon>
        <taxon>Agaricomycetes</taxon>
        <taxon>Cantharellales</taxon>
        <taxon>Botryobasidiaceae</taxon>
        <taxon>Botryobasidium</taxon>
    </lineage>
</organism>
<dbReference type="STRING" id="930990.A0A067MN63"/>
<dbReference type="PANTHER" id="PTHR44329:SF214">
    <property type="entry name" value="PROTEIN KINASE DOMAIN-CONTAINING PROTEIN"/>
    <property type="match status" value="1"/>
</dbReference>
<evidence type="ECO:0000256" key="1">
    <source>
        <dbReference type="SAM" id="MobiDB-lite"/>
    </source>
</evidence>